<evidence type="ECO:0000313" key="1">
    <source>
        <dbReference type="EMBL" id="EOX98555.1"/>
    </source>
</evidence>
<evidence type="ECO:0008006" key="3">
    <source>
        <dbReference type="Google" id="ProtNLM"/>
    </source>
</evidence>
<dbReference type="InParanoid" id="A0A061E0Q7"/>
<dbReference type="Gramene" id="EOX98555">
    <property type="protein sequence ID" value="EOX98555"/>
    <property type="gene ID" value="TCM_007283"/>
</dbReference>
<dbReference type="OMA" id="TCNTINY"/>
<organism evidence="1 2">
    <name type="scientific">Theobroma cacao</name>
    <name type="common">Cacao</name>
    <name type="synonym">Cocoa</name>
    <dbReference type="NCBI Taxonomy" id="3641"/>
    <lineage>
        <taxon>Eukaryota</taxon>
        <taxon>Viridiplantae</taxon>
        <taxon>Streptophyta</taxon>
        <taxon>Embryophyta</taxon>
        <taxon>Tracheophyta</taxon>
        <taxon>Spermatophyta</taxon>
        <taxon>Magnoliopsida</taxon>
        <taxon>eudicotyledons</taxon>
        <taxon>Gunneridae</taxon>
        <taxon>Pentapetalae</taxon>
        <taxon>rosids</taxon>
        <taxon>malvids</taxon>
        <taxon>Malvales</taxon>
        <taxon>Malvaceae</taxon>
        <taxon>Byttnerioideae</taxon>
        <taxon>Theobroma</taxon>
    </lineage>
</organism>
<dbReference type="AlphaFoldDB" id="A0A061E0Q7"/>
<keyword evidence="2" id="KW-1185">Reference proteome</keyword>
<evidence type="ECO:0000313" key="2">
    <source>
        <dbReference type="Proteomes" id="UP000026915"/>
    </source>
</evidence>
<dbReference type="HOGENOM" id="CLU_2019399_0_0_1"/>
<dbReference type="EMBL" id="CM001880">
    <property type="protein sequence ID" value="EOX98555.1"/>
    <property type="molecule type" value="Genomic_DNA"/>
</dbReference>
<sequence>MEAKFQALYYFLRFDYNLDQGKFVRICVEIDHAKPLIPKIKIGDSMQKVEYKAIYIVWFQCGVIRHRMDNCPLQNVGVDNKYLSGDRIAAKKRGPTIIEAAKVNGDTCNTINYGSWMMVQKKS</sequence>
<gene>
    <name evidence="1" type="ORF">TCM_007283</name>
</gene>
<protein>
    <recommendedName>
        <fullName evidence="3">Zinc knuckle CX2CX4HX4C domain-containing protein</fullName>
    </recommendedName>
</protein>
<accession>A0A061E0Q7</accession>
<name>A0A061E0Q7_THECC</name>
<reference evidence="1 2" key="1">
    <citation type="journal article" date="2013" name="Genome Biol.">
        <title>The genome sequence of the most widely cultivated cacao type and its use to identify candidate genes regulating pod color.</title>
        <authorList>
            <person name="Motamayor J.C."/>
            <person name="Mockaitis K."/>
            <person name="Schmutz J."/>
            <person name="Haiminen N."/>
            <person name="Iii D.L."/>
            <person name="Cornejo O."/>
            <person name="Findley S.D."/>
            <person name="Zheng P."/>
            <person name="Utro F."/>
            <person name="Royaert S."/>
            <person name="Saski C."/>
            <person name="Jenkins J."/>
            <person name="Podicheti R."/>
            <person name="Zhao M."/>
            <person name="Scheffler B.E."/>
            <person name="Stack J.C."/>
            <person name="Feltus F.A."/>
            <person name="Mustiga G.M."/>
            <person name="Amores F."/>
            <person name="Phillips W."/>
            <person name="Marelli J.P."/>
            <person name="May G.D."/>
            <person name="Shapiro H."/>
            <person name="Ma J."/>
            <person name="Bustamante C.D."/>
            <person name="Schnell R.J."/>
            <person name="Main D."/>
            <person name="Gilbert D."/>
            <person name="Parida L."/>
            <person name="Kuhn D.N."/>
        </authorList>
    </citation>
    <scope>NUCLEOTIDE SEQUENCE [LARGE SCALE GENOMIC DNA]</scope>
    <source>
        <strain evidence="2">cv. Matina 1-6</strain>
    </source>
</reference>
<proteinExistence type="predicted"/>
<dbReference type="Proteomes" id="UP000026915">
    <property type="component" value="Chromosome 2"/>
</dbReference>